<keyword evidence="3" id="KW-1185">Reference proteome</keyword>
<protein>
    <recommendedName>
        <fullName evidence="1">CRAL-TRIO domain-containing protein</fullName>
    </recommendedName>
</protein>
<proteinExistence type="predicted"/>
<dbReference type="Pfam" id="PF00650">
    <property type="entry name" value="CRAL_TRIO"/>
    <property type="match status" value="1"/>
</dbReference>
<evidence type="ECO:0000313" key="2">
    <source>
        <dbReference type="EMBL" id="GIX97454.1"/>
    </source>
</evidence>
<dbReference type="Gene3D" id="3.40.525.10">
    <property type="entry name" value="CRAL-TRIO lipid binding domain"/>
    <property type="match status" value="1"/>
</dbReference>
<evidence type="ECO:0000259" key="1">
    <source>
        <dbReference type="Pfam" id="PF00650"/>
    </source>
</evidence>
<sequence>MPSCTSKRCPEGCTIILCQFGLWDTSELSFEDFKRMALVMLFQILRDPMNQINGLKFIHDFSELQYIISNTALLRICSF</sequence>
<feature type="domain" description="CRAL-TRIO" evidence="1">
    <location>
        <begin position="10"/>
        <end position="67"/>
    </location>
</feature>
<dbReference type="InterPro" id="IPR001251">
    <property type="entry name" value="CRAL-TRIO_dom"/>
</dbReference>
<dbReference type="SUPFAM" id="SSF52087">
    <property type="entry name" value="CRAL/TRIO domain"/>
    <property type="match status" value="1"/>
</dbReference>
<accession>A0AAV4PNM4</accession>
<dbReference type="InterPro" id="IPR036865">
    <property type="entry name" value="CRAL-TRIO_dom_sf"/>
</dbReference>
<reference evidence="2 3" key="1">
    <citation type="submission" date="2021-06" db="EMBL/GenBank/DDBJ databases">
        <title>Caerostris extrusa draft genome.</title>
        <authorList>
            <person name="Kono N."/>
            <person name="Arakawa K."/>
        </authorList>
    </citation>
    <scope>NUCLEOTIDE SEQUENCE [LARGE SCALE GENOMIC DNA]</scope>
</reference>
<evidence type="ECO:0000313" key="3">
    <source>
        <dbReference type="Proteomes" id="UP001054945"/>
    </source>
</evidence>
<dbReference type="EMBL" id="BPLR01004781">
    <property type="protein sequence ID" value="GIX97454.1"/>
    <property type="molecule type" value="Genomic_DNA"/>
</dbReference>
<dbReference type="Proteomes" id="UP001054945">
    <property type="component" value="Unassembled WGS sequence"/>
</dbReference>
<dbReference type="AlphaFoldDB" id="A0AAV4PNM4"/>
<comment type="caution">
    <text evidence="2">The sequence shown here is derived from an EMBL/GenBank/DDBJ whole genome shotgun (WGS) entry which is preliminary data.</text>
</comment>
<organism evidence="2 3">
    <name type="scientific">Caerostris extrusa</name>
    <name type="common">Bark spider</name>
    <name type="synonym">Caerostris bankana</name>
    <dbReference type="NCBI Taxonomy" id="172846"/>
    <lineage>
        <taxon>Eukaryota</taxon>
        <taxon>Metazoa</taxon>
        <taxon>Ecdysozoa</taxon>
        <taxon>Arthropoda</taxon>
        <taxon>Chelicerata</taxon>
        <taxon>Arachnida</taxon>
        <taxon>Araneae</taxon>
        <taxon>Araneomorphae</taxon>
        <taxon>Entelegynae</taxon>
        <taxon>Araneoidea</taxon>
        <taxon>Araneidae</taxon>
        <taxon>Caerostris</taxon>
    </lineage>
</organism>
<name>A0AAV4PNM4_CAEEX</name>
<gene>
    <name evidence="2" type="ORF">CEXT_547061</name>
</gene>